<reference evidence="3" key="1">
    <citation type="journal article" date="2020" name="Stud. Mycol.">
        <title>101 Dothideomycetes genomes: a test case for predicting lifestyles and emergence of pathogens.</title>
        <authorList>
            <person name="Haridas S."/>
            <person name="Albert R."/>
            <person name="Binder M."/>
            <person name="Bloem J."/>
            <person name="Labutti K."/>
            <person name="Salamov A."/>
            <person name="Andreopoulos B."/>
            <person name="Baker S."/>
            <person name="Barry K."/>
            <person name="Bills G."/>
            <person name="Bluhm B."/>
            <person name="Cannon C."/>
            <person name="Castanera R."/>
            <person name="Culley D."/>
            <person name="Daum C."/>
            <person name="Ezra D."/>
            <person name="Gonzalez J."/>
            <person name="Henrissat B."/>
            <person name="Kuo A."/>
            <person name="Liang C."/>
            <person name="Lipzen A."/>
            <person name="Lutzoni F."/>
            <person name="Magnuson J."/>
            <person name="Mondo S."/>
            <person name="Nolan M."/>
            <person name="Ohm R."/>
            <person name="Pangilinan J."/>
            <person name="Park H.-J."/>
            <person name="Ramirez L."/>
            <person name="Alfaro M."/>
            <person name="Sun H."/>
            <person name="Tritt A."/>
            <person name="Yoshinaga Y."/>
            <person name="Zwiers L.-H."/>
            <person name="Turgeon B."/>
            <person name="Goodwin S."/>
            <person name="Spatafora J."/>
            <person name="Crous P."/>
            <person name="Grigoriev I."/>
        </authorList>
    </citation>
    <scope>NUCLEOTIDE SEQUENCE</scope>
    <source>
        <strain evidence="3">CBS 269.34</strain>
    </source>
</reference>
<evidence type="ECO:0000256" key="1">
    <source>
        <dbReference type="SAM" id="MobiDB-lite"/>
    </source>
</evidence>
<feature type="compositionally biased region" description="Basic and acidic residues" evidence="1">
    <location>
        <begin position="294"/>
        <end position="313"/>
    </location>
</feature>
<evidence type="ECO:0008006" key="5">
    <source>
        <dbReference type="Google" id="ProtNLM"/>
    </source>
</evidence>
<dbReference type="Proteomes" id="UP000799750">
    <property type="component" value="Unassembled WGS sequence"/>
</dbReference>
<evidence type="ECO:0000313" key="3">
    <source>
        <dbReference type="EMBL" id="KAF2495790.1"/>
    </source>
</evidence>
<dbReference type="OrthoDB" id="3946642at2759"/>
<gene>
    <name evidence="3" type="ORF">BU16DRAFT_538425</name>
</gene>
<dbReference type="EMBL" id="MU004188">
    <property type="protein sequence ID" value="KAF2495790.1"/>
    <property type="molecule type" value="Genomic_DNA"/>
</dbReference>
<accession>A0A6A6QV57</accession>
<dbReference type="AlphaFoldDB" id="A0A6A6QV57"/>
<evidence type="ECO:0000313" key="4">
    <source>
        <dbReference type="Proteomes" id="UP000799750"/>
    </source>
</evidence>
<keyword evidence="2" id="KW-1133">Transmembrane helix</keyword>
<keyword evidence="2" id="KW-0472">Membrane</keyword>
<keyword evidence="4" id="KW-1185">Reference proteome</keyword>
<evidence type="ECO:0000256" key="2">
    <source>
        <dbReference type="SAM" id="Phobius"/>
    </source>
</evidence>
<feature type="region of interest" description="Disordered" evidence="1">
    <location>
        <begin position="226"/>
        <end position="253"/>
    </location>
</feature>
<proteinExistence type="predicted"/>
<feature type="region of interest" description="Disordered" evidence="1">
    <location>
        <begin position="293"/>
        <end position="317"/>
    </location>
</feature>
<protein>
    <recommendedName>
        <fullName evidence="5">Mid2 domain-containing protein</fullName>
    </recommendedName>
</protein>
<sequence length="346" mass="36378">MESPEHLTTITAIVDTTSTTVTLTAHGTSYQLLAANVASLTSVFTPPASCATPCFFPNDQNRSDVALINTACSYSGNDHRECEPGSYNSSATVFPYYSPGLCPHGYTAACSPISELYFAPNITAQVCCPTGFQCNHYDYQGDYSAQCFSYVPVSSSITPIFLFPNISATGQQPVYYSFTASPVTYIATVAYAGITVAWEATDTAIVKLLASSSSALSVSLAAANSSNTAPSSSLTSTQQPTSSQPSASHSPNGGLSAGAKAGIGIGAVIVVALIAGGVYLYIRRLKKALQAARDGPEQAKSELPATEKKRPEPVEMDVTPHVIHELAVNEIPVEIDGQYVEEGRRS</sequence>
<name>A0A6A6QV57_9PEZI</name>
<keyword evidence="2" id="KW-0812">Transmembrane</keyword>
<organism evidence="3 4">
    <name type="scientific">Lophium mytilinum</name>
    <dbReference type="NCBI Taxonomy" id="390894"/>
    <lineage>
        <taxon>Eukaryota</taxon>
        <taxon>Fungi</taxon>
        <taxon>Dikarya</taxon>
        <taxon>Ascomycota</taxon>
        <taxon>Pezizomycotina</taxon>
        <taxon>Dothideomycetes</taxon>
        <taxon>Pleosporomycetidae</taxon>
        <taxon>Mytilinidiales</taxon>
        <taxon>Mytilinidiaceae</taxon>
        <taxon>Lophium</taxon>
    </lineage>
</organism>
<feature type="transmembrane region" description="Helical" evidence="2">
    <location>
        <begin position="261"/>
        <end position="282"/>
    </location>
</feature>